<reference evidence="2 3" key="1">
    <citation type="submission" date="2017-07" db="EMBL/GenBank/DDBJ databases">
        <title>The genome sequence of Paludifilum halophilum highlights mechanisms for microbial adaptation to high salt environemnts.</title>
        <authorList>
            <person name="Belbahri L."/>
        </authorList>
    </citation>
    <scope>NUCLEOTIDE SEQUENCE [LARGE SCALE GENOMIC DNA]</scope>
    <source>
        <strain evidence="2 3">DSM 102817</strain>
    </source>
</reference>
<feature type="domain" description="ATPase BadF/BadG/BcrA/BcrD type" evidence="1">
    <location>
        <begin position="8"/>
        <end position="287"/>
    </location>
</feature>
<dbReference type="Gene3D" id="3.30.420.40">
    <property type="match status" value="2"/>
</dbReference>
<dbReference type="Proteomes" id="UP000215459">
    <property type="component" value="Unassembled WGS sequence"/>
</dbReference>
<protein>
    <recommendedName>
        <fullName evidence="1">ATPase BadF/BadG/BcrA/BcrD type domain-containing protein</fullName>
    </recommendedName>
</protein>
<evidence type="ECO:0000313" key="3">
    <source>
        <dbReference type="Proteomes" id="UP000215459"/>
    </source>
</evidence>
<organism evidence="2 3">
    <name type="scientific">Paludifilum halophilum</name>
    <dbReference type="NCBI Taxonomy" id="1642702"/>
    <lineage>
        <taxon>Bacteria</taxon>
        <taxon>Bacillati</taxon>
        <taxon>Bacillota</taxon>
        <taxon>Bacilli</taxon>
        <taxon>Bacillales</taxon>
        <taxon>Thermoactinomycetaceae</taxon>
        <taxon>Paludifilum</taxon>
    </lineage>
</organism>
<proteinExistence type="predicted"/>
<name>A0A235B3E4_9BACL</name>
<dbReference type="PANTHER" id="PTHR43190">
    <property type="entry name" value="N-ACETYL-D-GLUCOSAMINE KINASE"/>
    <property type="match status" value="1"/>
</dbReference>
<dbReference type="OrthoDB" id="9772633at2"/>
<keyword evidence="3" id="KW-1185">Reference proteome</keyword>
<dbReference type="InterPro" id="IPR043129">
    <property type="entry name" value="ATPase_NBD"/>
</dbReference>
<gene>
    <name evidence="2" type="ORF">CHM34_14670</name>
</gene>
<dbReference type="EMBL" id="NOWF01000009">
    <property type="protein sequence ID" value="OYD06793.1"/>
    <property type="molecule type" value="Genomic_DNA"/>
</dbReference>
<dbReference type="AlphaFoldDB" id="A0A235B3E4"/>
<dbReference type="CDD" id="cd24007">
    <property type="entry name" value="ASKHA_NBD_eukNAGK-like"/>
    <property type="match status" value="1"/>
</dbReference>
<dbReference type="Pfam" id="PF01869">
    <property type="entry name" value="BcrAD_BadFG"/>
    <property type="match status" value="1"/>
</dbReference>
<comment type="caution">
    <text evidence="2">The sequence shown here is derived from an EMBL/GenBank/DDBJ whole genome shotgun (WGS) entry which is preliminary data.</text>
</comment>
<dbReference type="InterPro" id="IPR052519">
    <property type="entry name" value="Euk-type_GlcNAc_Kinase"/>
</dbReference>
<accession>A0A235B3E4</accession>
<sequence>MSSVKYVIGVDGGGTKTEAVAFDGDGEEWSRGVSGFGNLVVDPEQAAQNIEEAIDRCREPLKGLDCAYIYLGLAGIEGTPHRADLEQRLKERFRTRISLANDAMIAHAASLEGKDGILTISGTGSISWGVCRGRVAFTGGWGHLLGDEGSGYWIAIEAFRQMIREEEESRTRGPLSRALLRRLDIDRVHDIKTLIYESSKAEIAAVVPIVAEEADGGDPFSRSLLERAGRELAEQTVRLHRKLDFQRRVAIGLKGGVLLSVSPVREAFVQWVKESIPQADFVEQDVPSTKGAYFLAIQELQKHG</sequence>
<dbReference type="InterPro" id="IPR002731">
    <property type="entry name" value="ATPase_BadF"/>
</dbReference>
<dbReference type="PANTHER" id="PTHR43190:SF3">
    <property type="entry name" value="N-ACETYL-D-GLUCOSAMINE KINASE"/>
    <property type="match status" value="1"/>
</dbReference>
<dbReference type="SUPFAM" id="SSF53067">
    <property type="entry name" value="Actin-like ATPase domain"/>
    <property type="match status" value="2"/>
</dbReference>
<evidence type="ECO:0000259" key="1">
    <source>
        <dbReference type="Pfam" id="PF01869"/>
    </source>
</evidence>
<evidence type="ECO:0000313" key="2">
    <source>
        <dbReference type="EMBL" id="OYD06793.1"/>
    </source>
</evidence>